<accession>A0A1H7RPP1</accession>
<evidence type="ECO:0000313" key="1">
    <source>
        <dbReference type="EMBL" id="SEL62135.1"/>
    </source>
</evidence>
<protein>
    <submittedName>
        <fullName evidence="1">Uncharacterized protein</fullName>
    </submittedName>
</protein>
<gene>
    <name evidence="1" type="ORF">SAMN04488008_104356</name>
</gene>
<proteinExistence type="predicted"/>
<dbReference type="RefSeq" id="WP_177170959.1">
    <property type="nucleotide sequence ID" value="NZ_FNZN01000004.1"/>
</dbReference>
<name>A0A1H7RPP1_9FLAO</name>
<sequence>MKTVAESKQVILDERVCLPDVDETPIGLIVEDGEVTLTGFVNAYP</sequence>
<dbReference type="EMBL" id="FNZN01000004">
    <property type="protein sequence ID" value="SEL62135.1"/>
    <property type="molecule type" value="Genomic_DNA"/>
</dbReference>
<reference evidence="2" key="1">
    <citation type="submission" date="2016-10" db="EMBL/GenBank/DDBJ databases">
        <authorList>
            <person name="Varghese N."/>
            <person name="Submissions S."/>
        </authorList>
    </citation>
    <scope>NUCLEOTIDE SEQUENCE [LARGE SCALE GENOMIC DNA]</scope>
    <source>
        <strain evidence="2">DSM 16471</strain>
    </source>
</reference>
<evidence type="ECO:0000313" key="2">
    <source>
        <dbReference type="Proteomes" id="UP000198990"/>
    </source>
</evidence>
<dbReference type="AlphaFoldDB" id="A0A1H7RPP1"/>
<dbReference type="Proteomes" id="UP000198990">
    <property type="component" value="Unassembled WGS sequence"/>
</dbReference>
<organism evidence="1 2">
    <name type="scientific">Maribacter orientalis</name>
    <dbReference type="NCBI Taxonomy" id="228957"/>
    <lineage>
        <taxon>Bacteria</taxon>
        <taxon>Pseudomonadati</taxon>
        <taxon>Bacteroidota</taxon>
        <taxon>Flavobacteriia</taxon>
        <taxon>Flavobacteriales</taxon>
        <taxon>Flavobacteriaceae</taxon>
        <taxon>Maribacter</taxon>
    </lineage>
</organism>
<keyword evidence="2" id="KW-1185">Reference proteome</keyword>